<keyword evidence="9" id="KW-0227">DNA damage</keyword>
<gene>
    <name evidence="32" type="ORF">CLIB1423_18S03048</name>
</gene>
<evidence type="ECO:0000256" key="16">
    <source>
        <dbReference type="ARBA" id="ARBA00023242"/>
    </source>
</evidence>
<dbReference type="FunFam" id="3.40.630.30:FF:000094">
    <property type="entry name" value="Histone acetyltransferase"/>
    <property type="match status" value="1"/>
</dbReference>
<keyword evidence="11" id="KW-0007">Acetylation</keyword>
<accession>A0A9P0QTK7</accession>
<feature type="domain" description="MYST-type HAT" evidence="31">
    <location>
        <begin position="212"/>
        <end position="561"/>
    </location>
</feature>
<dbReference type="GO" id="GO:0006281">
    <property type="term" value="P:DNA repair"/>
    <property type="evidence" value="ECO:0007669"/>
    <property type="project" value="UniProtKB-KW"/>
</dbReference>
<keyword evidence="14" id="KW-0804">Transcription</keyword>
<evidence type="ECO:0000313" key="32">
    <source>
        <dbReference type="EMBL" id="CAH2354759.1"/>
    </source>
</evidence>
<evidence type="ECO:0000256" key="8">
    <source>
        <dbReference type="ARBA" id="ARBA00022679"/>
    </source>
</evidence>
<dbReference type="InterPro" id="IPR025995">
    <property type="entry name" value="Tudor-knot"/>
</dbReference>
<comment type="function">
    <text evidence="20">Catalytic component of the NuA4 histone acetyltransferase (HAT) complex which is involved in epigenetic transcriptional activation of selected genes principally by acetylation of nucleosomal histones H4, H3, H2B, H2A and H2A variant H2A.Z. Acetylates histone H4 to form H4K5ac, H4K8ac, H4K12ac and H4K16ac, histone H3 to form H3K14ac, and histone H2A to form H2AK4ac and H2AK7ac. The NuA4 complex is involved in the DNA damage response and is required for chromosome segregation. The NuA4 complex plays a direct role in repair of DNA double-strand breaks (DSBs) through homologous recombination. Recruitment to promoters depends on H3K4me. Also acetylates non-histone proteins. In addition to protein acetyltransferase, can use different acyl-CoA substrates, such as 2-hydroxyisobutanoyl-CoA (2-hydroxyisobutyryl-CoA) or (2E)-butenoyl-CoA (crotonyl-CoA), and is able to mediate protein 2-hydroxyisobutyrylation and crotonylation, respectively.</text>
</comment>
<comment type="catalytic activity">
    <reaction evidence="24">
        <text>L-lysyl-[histone] + acetyl-CoA = N(6)-acetyl-L-lysyl-[histone] + CoA + H(+)</text>
        <dbReference type="Rhea" id="RHEA:21992"/>
        <dbReference type="Rhea" id="RHEA-COMP:9845"/>
        <dbReference type="Rhea" id="RHEA-COMP:11338"/>
        <dbReference type="ChEBI" id="CHEBI:15378"/>
        <dbReference type="ChEBI" id="CHEBI:29969"/>
        <dbReference type="ChEBI" id="CHEBI:57287"/>
        <dbReference type="ChEBI" id="CHEBI:57288"/>
        <dbReference type="ChEBI" id="CHEBI:61930"/>
        <dbReference type="EC" id="2.3.1.48"/>
    </reaction>
    <physiologicalReaction direction="left-to-right" evidence="24">
        <dbReference type="Rhea" id="RHEA:21993"/>
    </physiologicalReaction>
</comment>
<evidence type="ECO:0000256" key="28">
    <source>
        <dbReference type="ARBA" id="ARBA00077673"/>
    </source>
</evidence>
<dbReference type="SUPFAM" id="SSF55729">
    <property type="entry name" value="Acyl-CoA N-acyltransferases (Nat)"/>
    <property type="match status" value="1"/>
</dbReference>
<dbReference type="GO" id="GO:0003712">
    <property type="term" value="F:transcription coregulator activity"/>
    <property type="evidence" value="ECO:0007669"/>
    <property type="project" value="TreeGrafter"/>
</dbReference>
<dbReference type="InterPro" id="IPR002717">
    <property type="entry name" value="HAT_MYST-type"/>
</dbReference>
<feature type="compositionally biased region" description="Gly residues" evidence="30">
    <location>
        <begin position="456"/>
        <end position="470"/>
    </location>
</feature>
<name>A0A9P0QTK7_9ASCO</name>
<evidence type="ECO:0000256" key="24">
    <source>
        <dbReference type="ARBA" id="ARBA00048940"/>
    </source>
</evidence>
<evidence type="ECO:0000256" key="5">
    <source>
        <dbReference type="ARBA" id="ARBA00013184"/>
    </source>
</evidence>
<evidence type="ECO:0000256" key="2">
    <source>
        <dbReference type="ARBA" id="ARBA00004286"/>
    </source>
</evidence>
<keyword evidence="15" id="KW-0234">DNA repair</keyword>
<dbReference type="InterPro" id="IPR016197">
    <property type="entry name" value="Chromo-like_dom_sf"/>
</dbReference>
<evidence type="ECO:0000256" key="3">
    <source>
        <dbReference type="ARBA" id="ARBA00010107"/>
    </source>
</evidence>
<evidence type="ECO:0000256" key="30">
    <source>
        <dbReference type="SAM" id="MobiDB-lite"/>
    </source>
</evidence>
<comment type="subunit">
    <text evidence="4">Component of the NuA4 histone acetyltransferase complex.</text>
</comment>
<dbReference type="InterPro" id="IPR050603">
    <property type="entry name" value="MYST_HAT"/>
</dbReference>
<evidence type="ECO:0000256" key="18">
    <source>
        <dbReference type="ARBA" id="ARBA00031133"/>
    </source>
</evidence>
<evidence type="ECO:0000256" key="17">
    <source>
        <dbReference type="ARBA" id="ARBA00031065"/>
    </source>
</evidence>
<comment type="catalytic activity">
    <reaction evidence="22">
        <text>(2E)-butenoyl-CoA + L-lysyl-[protein] = N(6)-(2E)-butenoyl-L-lysyl-[protein] + CoA + H(+)</text>
        <dbReference type="Rhea" id="RHEA:53908"/>
        <dbReference type="Rhea" id="RHEA-COMP:9752"/>
        <dbReference type="Rhea" id="RHEA-COMP:13707"/>
        <dbReference type="ChEBI" id="CHEBI:15378"/>
        <dbReference type="ChEBI" id="CHEBI:29969"/>
        <dbReference type="ChEBI" id="CHEBI:57287"/>
        <dbReference type="ChEBI" id="CHEBI:57332"/>
        <dbReference type="ChEBI" id="CHEBI:137954"/>
    </reaction>
    <physiologicalReaction direction="left-to-right" evidence="22">
        <dbReference type="Rhea" id="RHEA:53909"/>
    </physiologicalReaction>
</comment>
<dbReference type="Proteomes" id="UP000837801">
    <property type="component" value="Unassembled WGS sequence"/>
</dbReference>
<dbReference type="GO" id="GO:0005634">
    <property type="term" value="C:nucleus"/>
    <property type="evidence" value="ECO:0007669"/>
    <property type="project" value="UniProtKB-SubCell"/>
</dbReference>
<reference evidence="32" key="1">
    <citation type="submission" date="2022-03" db="EMBL/GenBank/DDBJ databases">
        <authorList>
            <person name="Legras J.-L."/>
            <person name="Devillers H."/>
            <person name="Grondin C."/>
        </authorList>
    </citation>
    <scope>NUCLEOTIDE SEQUENCE</scope>
    <source>
        <strain evidence="32">CLIB 1423</strain>
    </source>
</reference>
<dbReference type="EMBL" id="CAKXYY010000018">
    <property type="protein sequence ID" value="CAH2354759.1"/>
    <property type="molecule type" value="Genomic_DNA"/>
</dbReference>
<evidence type="ECO:0000256" key="15">
    <source>
        <dbReference type="ARBA" id="ARBA00023204"/>
    </source>
</evidence>
<keyword evidence="7" id="KW-0158">Chromosome</keyword>
<dbReference type="SMART" id="SM00298">
    <property type="entry name" value="CHROMO"/>
    <property type="match status" value="1"/>
</dbReference>
<dbReference type="GO" id="GO:0035267">
    <property type="term" value="C:NuA4 histone acetyltransferase complex"/>
    <property type="evidence" value="ECO:0007669"/>
    <property type="project" value="UniProtKB-ARBA"/>
</dbReference>
<evidence type="ECO:0000256" key="11">
    <source>
        <dbReference type="ARBA" id="ARBA00022990"/>
    </source>
</evidence>
<keyword evidence="16" id="KW-0539">Nucleus</keyword>
<evidence type="ECO:0000256" key="21">
    <source>
        <dbReference type="ARBA" id="ARBA00047557"/>
    </source>
</evidence>
<feature type="region of interest" description="Disordered" evidence="30">
    <location>
        <begin position="123"/>
        <end position="177"/>
    </location>
</feature>
<dbReference type="InterPro" id="IPR000953">
    <property type="entry name" value="Chromo/chromo_shadow_dom"/>
</dbReference>
<keyword evidence="13" id="KW-0010">Activator</keyword>
<evidence type="ECO:0000256" key="19">
    <source>
        <dbReference type="ARBA" id="ARBA00031553"/>
    </source>
</evidence>
<comment type="caution">
    <text evidence="32">The sequence shown here is derived from an EMBL/GenBank/DDBJ whole genome shotgun (WGS) entry which is preliminary data.</text>
</comment>
<dbReference type="InterPro" id="IPR036388">
    <property type="entry name" value="WH-like_DNA-bd_sf"/>
</dbReference>
<dbReference type="Gene3D" id="1.10.10.10">
    <property type="entry name" value="Winged helix-like DNA-binding domain superfamily/Winged helix DNA-binding domain"/>
    <property type="match status" value="2"/>
</dbReference>
<evidence type="ECO:0000256" key="29">
    <source>
        <dbReference type="PIRSR" id="PIRSR602717-51"/>
    </source>
</evidence>
<dbReference type="PANTHER" id="PTHR10615">
    <property type="entry name" value="HISTONE ACETYLTRANSFERASE"/>
    <property type="match status" value="1"/>
</dbReference>
<dbReference type="Pfam" id="PF11717">
    <property type="entry name" value="Tudor-knot"/>
    <property type="match status" value="1"/>
</dbReference>
<dbReference type="Gene3D" id="3.40.630.30">
    <property type="match status" value="2"/>
</dbReference>
<dbReference type="InterPro" id="IPR016181">
    <property type="entry name" value="Acyl_CoA_acyltransferase"/>
</dbReference>
<dbReference type="GO" id="GO:0010485">
    <property type="term" value="F:histone H4 acetyltransferase activity"/>
    <property type="evidence" value="ECO:0007669"/>
    <property type="project" value="UniProtKB-ARBA"/>
</dbReference>
<evidence type="ECO:0000256" key="6">
    <source>
        <dbReference type="ARBA" id="ARBA00022255"/>
    </source>
</evidence>
<sequence>MSVDGDVIAGDKKTEDAKADEITETKAPSPGKSTPIQITNGTGGDSNGSSDTKFSIDDILIGCKVYVSKDGEFRIAEILQEHTKKGKKVFYVHYQEFNKRLDEWVGTDRIDYSRAMIMPEVKVDKKDEKKTTKSSKSSKKTSKNSKDSTETPAPDTPTPAPDGSSDKRDDELDLDNLNVQGLKRPGELVSREDEIKKLRTGGSMTQNHSEVARVRNLSAIILGEHIIEPWYFSPYPIELTEEDEIYICDFTLSYFGSKRQFERFRSKCSMKHPPGNEIYRDPKVSFWEIDGRKQRTWCRNLCLLSKLFLDHKTLYYDVDPFLFYVMTIPSKLGHHVVGYFSKEKESADGYNVACILTLPCYQKKGYGKLLMQFSYMLSYVEGKVGSPEKPLSDLGLLSYRAYWTDTLIKLLVERNNPHLFRKNNPLLEDLDNSNGTKKESTSSPQPSSNGSLNGSSNGGSLFGNGSGGNGAVSSGGNNTTAAPVPVPVSSEITIEEISAITCMTTTDILHTLTTLQILRYYKGQHIIVVTDQIMMMYDKLIKKVKEKKKHELEPRRLNWSPPSFTANQLRFGW</sequence>
<comment type="catalytic activity">
    <reaction evidence="23">
        <text>L-lysyl-[protein] + acetyl-CoA = N(6)-acetyl-L-lysyl-[protein] + CoA + H(+)</text>
        <dbReference type="Rhea" id="RHEA:45948"/>
        <dbReference type="Rhea" id="RHEA-COMP:9752"/>
        <dbReference type="Rhea" id="RHEA-COMP:10731"/>
        <dbReference type="ChEBI" id="CHEBI:15378"/>
        <dbReference type="ChEBI" id="CHEBI:29969"/>
        <dbReference type="ChEBI" id="CHEBI:57287"/>
        <dbReference type="ChEBI" id="CHEBI:57288"/>
        <dbReference type="ChEBI" id="CHEBI:61930"/>
    </reaction>
    <physiologicalReaction direction="left-to-right" evidence="23">
        <dbReference type="Rhea" id="RHEA:45949"/>
    </physiologicalReaction>
</comment>
<dbReference type="PANTHER" id="PTHR10615:SF218">
    <property type="entry name" value="HISTONE ACETYLTRANSFERASE ESA1"/>
    <property type="match status" value="1"/>
</dbReference>
<comment type="subcellular location">
    <subcellularLocation>
        <location evidence="2">Chromosome</location>
    </subcellularLocation>
    <subcellularLocation>
        <location evidence="1">Nucleus</location>
    </subcellularLocation>
</comment>
<dbReference type="FunFam" id="1.10.10.10:FF:000526">
    <property type="entry name" value="Histone acetyltransferase"/>
    <property type="match status" value="1"/>
</dbReference>
<evidence type="ECO:0000256" key="27">
    <source>
        <dbReference type="ARBA" id="ARBA00076782"/>
    </source>
</evidence>
<organism evidence="32 33">
    <name type="scientific">[Candida] railenensis</name>
    <dbReference type="NCBI Taxonomy" id="45579"/>
    <lineage>
        <taxon>Eukaryota</taxon>
        <taxon>Fungi</taxon>
        <taxon>Dikarya</taxon>
        <taxon>Ascomycota</taxon>
        <taxon>Saccharomycotina</taxon>
        <taxon>Pichiomycetes</taxon>
        <taxon>Debaryomycetaceae</taxon>
        <taxon>Kurtzmaniella</taxon>
    </lineage>
</organism>
<dbReference type="FunFam" id="2.30.30.140:FF:000013">
    <property type="entry name" value="Histone acetyltransferase"/>
    <property type="match status" value="1"/>
</dbReference>
<protein>
    <recommendedName>
        <fullName evidence="6">Histone acetyltransferase ESA1</fullName>
        <ecNumber evidence="5">2.3.1.48</ecNumber>
    </recommendedName>
    <alternativeName>
        <fullName evidence="25">Histone acetyltransferase esa1</fullName>
    </alternativeName>
    <alternativeName>
        <fullName evidence="17 26">protein 2-hydroxyisobutyryltransferase ESA1</fullName>
    </alternativeName>
    <alternativeName>
        <fullName evidence="19 27">protein acetyltransferase ESA1</fullName>
    </alternativeName>
    <alternativeName>
        <fullName evidence="18 28">protein crotonyltransferase ESA1</fullName>
    </alternativeName>
</protein>
<keyword evidence="10" id="KW-0156">Chromatin regulator</keyword>
<dbReference type="GO" id="GO:0006357">
    <property type="term" value="P:regulation of transcription by RNA polymerase II"/>
    <property type="evidence" value="ECO:0007669"/>
    <property type="project" value="TreeGrafter"/>
</dbReference>
<evidence type="ECO:0000256" key="26">
    <source>
        <dbReference type="ARBA" id="ARBA00075313"/>
    </source>
</evidence>
<feature type="compositionally biased region" description="Basic and acidic residues" evidence="30">
    <location>
        <begin position="9"/>
        <end position="24"/>
    </location>
</feature>
<comment type="catalytic activity">
    <reaction evidence="21">
        <text>2-hydroxyisobutanoyl-CoA + L-lysyl-[protein] = N(6)-(2-hydroxyisobutanoyl)-L-lysyl-[protein] + CoA + H(+)</text>
        <dbReference type="Rhea" id="RHEA:24180"/>
        <dbReference type="Rhea" id="RHEA-COMP:9752"/>
        <dbReference type="Rhea" id="RHEA-COMP:15921"/>
        <dbReference type="ChEBI" id="CHEBI:15378"/>
        <dbReference type="ChEBI" id="CHEBI:29969"/>
        <dbReference type="ChEBI" id="CHEBI:57287"/>
        <dbReference type="ChEBI" id="CHEBI:131780"/>
        <dbReference type="ChEBI" id="CHEBI:144968"/>
    </reaction>
    <physiologicalReaction direction="left-to-right" evidence="21">
        <dbReference type="Rhea" id="RHEA:24181"/>
    </physiologicalReaction>
</comment>
<dbReference type="Pfam" id="PF01853">
    <property type="entry name" value="MOZ_SAS"/>
    <property type="match status" value="1"/>
</dbReference>
<evidence type="ECO:0000313" key="33">
    <source>
        <dbReference type="Proteomes" id="UP000837801"/>
    </source>
</evidence>
<evidence type="ECO:0000256" key="23">
    <source>
        <dbReference type="ARBA" id="ARBA00047787"/>
    </source>
</evidence>
<keyword evidence="8" id="KW-0808">Transferase</keyword>
<dbReference type="InterPro" id="IPR040706">
    <property type="entry name" value="Zf-MYST"/>
</dbReference>
<evidence type="ECO:0000256" key="13">
    <source>
        <dbReference type="ARBA" id="ARBA00023159"/>
    </source>
</evidence>
<feature type="active site" description="Proton donor/acceptor" evidence="29">
    <location>
        <position position="388"/>
    </location>
</feature>
<dbReference type="EC" id="2.3.1.48" evidence="5"/>
<comment type="similarity">
    <text evidence="3">Belongs to the MYST (SAS/MOZ) family.</text>
</comment>
<evidence type="ECO:0000256" key="25">
    <source>
        <dbReference type="ARBA" id="ARBA00074445"/>
    </source>
</evidence>
<evidence type="ECO:0000256" key="20">
    <source>
        <dbReference type="ARBA" id="ARBA00045805"/>
    </source>
</evidence>
<feature type="region of interest" description="Disordered" evidence="30">
    <location>
        <begin position="1"/>
        <end position="51"/>
    </location>
</feature>
<feature type="compositionally biased region" description="Low complexity" evidence="30">
    <location>
        <begin position="442"/>
        <end position="455"/>
    </location>
</feature>
<keyword evidence="12" id="KW-0805">Transcription regulation</keyword>
<evidence type="ECO:0000256" key="12">
    <source>
        <dbReference type="ARBA" id="ARBA00023015"/>
    </source>
</evidence>
<evidence type="ECO:0000256" key="1">
    <source>
        <dbReference type="ARBA" id="ARBA00004123"/>
    </source>
</evidence>
<evidence type="ECO:0000256" key="22">
    <source>
        <dbReference type="ARBA" id="ARBA00047752"/>
    </source>
</evidence>
<feature type="region of interest" description="Disordered" evidence="30">
    <location>
        <begin position="422"/>
        <end position="484"/>
    </location>
</feature>
<dbReference type="AlphaFoldDB" id="A0A9P0QTK7"/>
<evidence type="ECO:0000256" key="14">
    <source>
        <dbReference type="ARBA" id="ARBA00023163"/>
    </source>
</evidence>
<dbReference type="Pfam" id="PF17772">
    <property type="entry name" value="zf-MYST"/>
    <property type="match status" value="1"/>
</dbReference>
<dbReference type="FunFam" id="3.30.60.60:FF:000009">
    <property type="entry name" value="Histone acetyltransferase"/>
    <property type="match status" value="1"/>
</dbReference>
<evidence type="ECO:0000256" key="10">
    <source>
        <dbReference type="ARBA" id="ARBA00022853"/>
    </source>
</evidence>
<dbReference type="Gene3D" id="2.30.30.140">
    <property type="match status" value="1"/>
</dbReference>
<feature type="compositionally biased region" description="Basic residues" evidence="30">
    <location>
        <begin position="132"/>
        <end position="143"/>
    </location>
</feature>
<evidence type="ECO:0000256" key="7">
    <source>
        <dbReference type="ARBA" id="ARBA00022454"/>
    </source>
</evidence>
<evidence type="ECO:0000259" key="31">
    <source>
        <dbReference type="PROSITE" id="PS51726"/>
    </source>
</evidence>
<evidence type="ECO:0000256" key="9">
    <source>
        <dbReference type="ARBA" id="ARBA00022763"/>
    </source>
</evidence>
<dbReference type="Gene3D" id="3.30.60.60">
    <property type="entry name" value="N-acetyl transferase-like"/>
    <property type="match status" value="1"/>
</dbReference>
<dbReference type="OrthoDB" id="787137at2759"/>
<proteinExistence type="inferred from homology"/>
<evidence type="ECO:0000256" key="4">
    <source>
        <dbReference type="ARBA" id="ARBA00011353"/>
    </source>
</evidence>
<dbReference type="PROSITE" id="PS51726">
    <property type="entry name" value="MYST_HAT"/>
    <property type="match status" value="1"/>
</dbReference>
<dbReference type="SUPFAM" id="SSF54160">
    <property type="entry name" value="Chromo domain-like"/>
    <property type="match status" value="1"/>
</dbReference>
<dbReference type="GO" id="GO:0003682">
    <property type="term" value="F:chromatin binding"/>
    <property type="evidence" value="ECO:0007669"/>
    <property type="project" value="TreeGrafter"/>
</dbReference>
<keyword evidence="33" id="KW-1185">Reference proteome</keyword>